<dbReference type="Proteomes" id="UP000198694">
    <property type="component" value="Unassembled WGS sequence"/>
</dbReference>
<protein>
    <submittedName>
        <fullName evidence="1">Spo0E like sporulation regulatory protein</fullName>
    </submittedName>
</protein>
<reference evidence="1 2" key="1">
    <citation type="submission" date="2016-10" db="EMBL/GenBank/DDBJ databases">
        <authorList>
            <person name="de Groot N.N."/>
        </authorList>
    </citation>
    <scope>NUCLEOTIDE SEQUENCE [LARGE SCALE GENOMIC DNA]</scope>
    <source>
        <strain evidence="1 2">CGMCC 1.6502</strain>
    </source>
</reference>
<dbReference type="STRING" id="407036.SAMN05216243_2510"/>
<organism evidence="1 2">
    <name type="scientific">Sediminibacillus albus</name>
    <dbReference type="NCBI Taxonomy" id="407036"/>
    <lineage>
        <taxon>Bacteria</taxon>
        <taxon>Bacillati</taxon>
        <taxon>Bacillota</taxon>
        <taxon>Bacilli</taxon>
        <taxon>Bacillales</taxon>
        <taxon>Bacillaceae</taxon>
        <taxon>Sediminibacillus</taxon>
    </lineage>
</organism>
<evidence type="ECO:0000313" key="2">
    <source>
        <dbReference type="Proteomes" id="UP000198694"/>
    </source>
</evidence>
<dbReference type="SUPFAM" id="SSF140500">
    <property type="entry name" value="BAS1536-like"/>
    <property type="match status" value="1"/>
</dbReference>
<dbReference type="InterPro" id="IPR037208">
    <property type="entry name" value="Spo0E-like_sf"/>
</dbReference>
<dbReference type="GO" id="GO:0046983">
    <property type="term" value="F:protein dimerization activity"/>
    <property type="evidence" value="ECO:0007669"/>
    <property type="project" value="InterPro"/>
</dbReference>
<gene>
    <name evidence="1" type="ORF">SAMN05216243_2510</name>
</gene>
<evidence type="ECO:0000313" key="1">
    <source>
        <dbReference type="EMBL" id="SDK26599.1"/>
    </source>
</evidence>
<keyword evidence="2" id="KW-1185">Reference proteome</keyword>
<proteinExistence type="predicted"/>
<accession>A0A1G9AGW2</accession>
<name>A0A1G9AGW2_9BACI</name>
<dbReference type="OrthoDB" id="2721702at2"/>
<dbReference type="Pfam" id="PF09388">
    <property type="entry name" value="SpoOE-like"/>
    <property type="match status" value="1"/>
</dbReference>
<sequence length="52" mass="6166">MDMKMYLLEKIEACRKEMLELSSKKDLTSETVISASTRLDYWLNQYEKAESD</sequence>
<dbReference type="RefSeq" id="WP_093214730.1">
    <property type="nucleotide sequence ID" value="NZ_FNFL01000004.1"/>
</dbReference>
<dbReference type="EMBL" id="FNFL01000004">
    <property type="protein sequence ID" value="SDK26599.1"/>
    <property type="molecule type" value="Genomic_DNA"/>
</dbReference>
<dbReference type="InterPro" id="IPR018540">
    <property type="entry name" value="Spo0E-like"/>
</dbReference>
<dbReference type="InterPro" id="IPR036638">
    <property type="entry name" value="HLH_DNA-bd_sf"/>
</dbReference>
<dbReference type="AlphaFoldDB" id="A0A1G9AGW2"/>
<dbReference type="Gene3D" id="4.10.280.10">
    <property type="entry name" value="Helix-loop-helix DNA-binding domain"/>
    <property type="match status" value="1"/>
</dbReference>
<dbReference type="GO" id="GO:0043937">
    <property type="term" value="P:regulation of sporulation"/>
    <property type="evidence" value="ECO:0007669"/>
    <property type="project" value="InterPro"/>
</dbReference>